<evidence type="ECO:0000313" key="2">
    <source>
        <dbReference type="Proteomes" id="UP001145114"/>
    </source>
</evidence>
<protein>
    <submittedName>
        <fullName evidence="1">Lactoylglutathione lyase</fullName>
        <ecNumber evidence="1">4.4.1.5</ecNumber>
    </submittedName>
</protein>
<reference evidence="1" key="1">
    <citation type="submission" date="2022-06" db="EMBL/GenBank/DDBJ databases">
        <title>Phylogenomic reconstructions and comparative analyses of Kickxellomycotina fungi.</title>
        <authorList>
            <person name="Reynolds N.K."/>
            <person name="Stajich J.E."/>
            <person name="Barry K."/>
            <person name="Grigoriev I.V."/>
            <person name="Crous P."/>
            <person name="Smith M.E."/>
        </authorList>
    </citation>
    <scope>NUCLEOTIDE SEQUENCE</scope>
    <source>
        <strain evidence="1">RSA 2271</strain>
    </source>
</reference>
<evidence type="ECO:0000313" key="1">
    <source>
        <dbReference type="EMBL" id="KAJ1675186.1"/>
    </source>
</evidence>
<organism evidence="1 2">
    <name type="scientific">Spiromyces aspiralis</name>
    <dbReference type="NCBI Taxonomy" id="68401"/>
    <lineage>
        <taxon>Eukaryota</taxon>
        <taxon>Fungi</taxon>
        <taxon>Fungi incertae sedis</taxon>
        <taxon>Zoopagomycota</taxon>
        <taxon>Kickxellomycotina</taxon>
        <taxon>Kickxellomycetes</taxon>
        <taxon>Kickxellales</taxon>
        <taxon>Kickxellaceae</taxon>
        <taxon>Spiromyces</taxon>
    </lineage>
</organism>
<sequence length="158" mass="18093">MTTDVSKYRFNHTMYRIRDPKASLKFYRDILGMSLLQEHHDEKNKFSNYFLGYSGGDDSKEDFNVTLARQGVLELTHNHGTESDPNFKGYDTGNGDIGGYGHIAIIVDDLKAACDRFDTFGVKYRKRPEEGRMRHIAFILDPDDYSVEILESNLALNS</sequence>
<gene>
    <name evidence="1" type="primary">GLO1</name>
    <name evidence="1" type="ORF">EV182_001763</name>
</gene>
<keyword evidence="1" id="KW-0456">Lyase</keyword>
<name>A0ACC1HFR0_9FUNG</name>
<proteinExistence type="predicted"/>
<dbReference type="EMBL" id="JAMZIH010005436">
    <property type="protein sequence ID" value="KAJ1675186.1"/>
    <property type="molecule type" value="Genomic_DNA"/>
</dbReference>
<comment type="caution">
    <text evidence="1">The sequence shown here is derived from an EMBL/GenBank/DDBJ whole genome shotgun (WGS) entry which is preliminary data.</text>
</comment>
<keyword evidence="2" id="KW-1185">Reference proteome</keyword>
<dbReference type="EC" id="4.4.1.5" evidence="1"/>
<dbReference type="Proteomes" id="UP001145114">
    <property type="component" value="Unassembled WGS sequence"/>
</dbReference>
<accession>A0ACC1HFR0</accession>